<keyword evidence="6" id="KW-1185">Reference proteome</keyword>
<feature type="domain" description="Reverse transcriptase/retrotransposon-derived protein RNase H-like" evidence="3">
    <location>
        <begin position="73"/>
        <end position="149"/>
    </location>
</feature>
<dbReference type="Gene3D" id="3.30.70.270">
    <property type="match status" value="1"/>
</dbReference>
<feature type="compositionally biased region" description="Basic residues" evidence="2">
    <location>
        <begin position="401"/>
        <end position="413"/>
    </location>
</feature>
<feature type="domain" description="Tf2-1-like SH3-like" evidence="4">
    <location>
        <begin position="212"/>
        <end position="276"/>
    </location>
</feature>
<dbReference type="SUPFAM" id="SSF54160">
    <property type="entry name" value="Chromo domain-like"/>
    <property type="match status" value="1"/>
</dbReference>
<organism evidence="5 6">
    <name type="scientific">Trifolium medium</name>
    <dbReference type="NCBI Taxonomy" id="97028"/>
    <lineage>
        <taxon>Eukaryota</taxon>
        <taxon>Viridiplantae</taxon>
        <taxon>Streptophyta</taxon>
        <taxon>Embryophyta</taxon>
        <taxon>Tracheophyta</taxon>
        <taxon>Spermatophyta</taxon>
        <taxon>Magnoliopsida</taxon>
        <taxon>eudicotyledons</taxon>
        <taxon>Gunneridae</taxon>
        <taxon>Pentapetalae</taxon>
        <taxon>rosids</taxon>
        <taxon>fabids</taxon>
        <taxon>Fabales</taxon>
        <taxon>Fabaceae</taxon>
        <taxon>Papilionoideae</taxon>
        <taxon>50 kb inversion clade</taxon>
        <taxon>NPAAA clade</taxon>
        <taxon>Hologalegina</taxon>
        <taxon>IRL clade</taxon>
        <taxon>Trifolieae</taxon>
        <taxon>Trifolium</taxon>
    </lineage>
</organism>
<name>A0A392LZ64_9FABA</name>
<dbReference type="Proteomes" id="UP000265520">
    <property type="component" value="Unassembled WGS sequence"/>
</dbReference>
<dbReference type="InterPro" id="IPR041577">
    <property type="entry name" value="RT_RNaseH_2"/>
</dbReference>
<dbReference type="EMBL" id="LXQA010000923">
    <property type="protein sequence ID" value="MCH80322.1"/>
    <property type="molecule type" value="Genomic_DNA"/>
</dbReference>
<evidence type="ECO:0000313" key="6">
    <source>
        <dbReference type="Proteomes" id="UP000265520"/>
    </source>
</evidence>
<dbReference type="Pfam" id="PF24626">
    <property type="entry name" value="SH3_Tf2-1"/>
    <property type="match status" value="1"/>
</dbReference>
<protein>
    <submittedName>
        <fullName evidence="5">Uncharacterized protein</fullName>
    </submittedName>
</protein>
<gene>
    <name evidence="5" type="ORF">A2U01_0001089</name>
</gene>
<evidence type="ECO:0000259" key="3">
    <source>
        <dbReference type="Pfam" id="PF17919"/>
    </source>
</evidence>
<dbReference type="InterPro" id="IPR056924">
    <property type="entry name" value="SH3_Tf2-1"/>
</dbReference>
<dbReference type="PANTHER" id="PTHR37984:SF5">
    <property type="entry name" value="PROTEIN NYNRIN-LIKE"/>
    <property type="match status" value="1"/>
</dbReference>
<evidence type="ECO:0000313" key="5">
    <source>
        <dbReference type="EMBL" id="MCH80322.1"/>
    </source>
</evidence>
<dbReference type="PANTHER" id="PTHR37984">
    <property type="entry name" value="PROTEIN CBG26694"/>
    <property type="match status" value="1"/>
</dbReference>
<comment type="caution">
    <text evidence="5">The sequence shown here is derived from an EMBL/GenBank/DDBJ whole genome shotgun (WGS) entry which is preliminary data.</text>
</comment>
<sequence length="413" mass="45697">MSEVEYLGHVVSGQGVTMDQHKVQAVIDWPIPTNVKQLRGFLGLTGYYRRFIKSYATIASPLTDLLKKDNFQWSHSAELAFLTLKKAITSAPVLVLPDFSQPFILETDASSIGIGAMLSQQGHPIAYFSKKLGPNVQKQSAYVREFKALYGRDPPSLTRAAGMLEGVDEAVTAQLLNRDKILSQLQQNLNKAQVVMKNQADKKRTPLNLSVGELVVVKLQPYRQITVGARVNQKLSLKYFGPFEILAKIGSVAYKLALPSSARIHPVFHISQLKKFNGTESVHHSPLPPTTDELGPLLLPEAVLKTRTILKGPLTVPQVLIKWHNLDASLATWEDKADMMCGFPNFNLEDKVNANGGSIVRNVDDVAMTINDEPMIHDDEACIGSNSGHVVMQPQSVGVRRSNRERKANPKYK</sequence>
<accession>A0A392LZ64</accession>
<dbReference type="SUPFAM" id="SSF56672">
    <property type="entry name" value="DNA/RNA polymerases"/>
    <property type="match status" value="1"/>
</dbReference>
<dbReference type="GO" id="GO:0003824">
    <property type="term" value="F:catalytic activity"/>
    <property type="evidence" value="ECO:0007669"/>
    <property type="project" value="UniProtKB-KW"/>
</dbReference>
<dbReference type="InterPro" id="IPR043502">
    <property type="entry name" value="DNA/RNA_pol_sf"/>
</dbReference>
<proteinExistence type="predicted"/>
<dbReference type="FunFam" id="3.30.70.270:FF:000020">
    <property type="entry name" value="Transposon Tf2-6 polyprotein-like Protein"/>
    <property type="match status" value="1"/>
</dbReference>
<evidence type="ECO:0000256" key="2">
    <source>
        <dbReference type="SAM" id="MobiDB-lite"/>
    </source>
</evidence>
<dbReference type="InterPro" id="IPR050951">
    <property type="entry name" value="Retrovirus_Pol_polyprotein"/>
</dbReference>
<dbReference type="InterPro" id="IPR043128">
    <property type="entry name" value="Rev_trsase/Diguanyl_cyclase"/>
</dbReference>
<dbReference type="Gene3D" id="3.10.20.370">
    <property type="match status" value="1"/>
</dbReference>
<keyword evidence="1" id="KW-0511">Multifunctional enzyme</keyword>
<reference evidence="5 6" key="1">
    <citation type="journal article" date="2018" name="Front. Plant Sci.">
        <title>Red Clover (Trifolium pratense) and Zigzag Clover (T. medium) - A Picture of Genomic Similarities and Differences.</title>
        <authorList>
            <person name="Dluhosova J."/>
            <person name="Istvanek J."/>
            <person name="Nedelnik J."/>
            <person name="Repkova J."/>
        </authorList>
    </citation>
    <scope>NUCLEOTIDE SEQUENCE [LARGE SCALE GENOMIC DNA]</scope>
    <source>
        <strain evidence="6">cv. 10/8</strain>
        <tissue evidence="5">Leaf</tissue>
    </source>
</reference>
<feature type="region of interest" description="Disordered" evidence="2">
    <location>
        <begin position="393"/>
        <end position="413"/>
    </location>
</feature>
<dbReference type="Pfam" id="PF17919">
    <property type="entry name" value="RT_RNaseH_2"/>
    <property type="match status" value="1"/>
</dbReference>
<dbReference type="InterPro" id="IPR016197">
    <property type="entry name" value="Chromo-like_dom_sf"/>
</dbReference>
<evidence type="ECO:0000256" key="1">
    <source>
        <dbReference type="ARBA" id="ARBA00023268"/>
    </source>
</evidence>
<evidence type="ECO:0000259" key="4">
    <source>
        <dbReference type="Pfam" id="PF24626"/>
    </source>
</evidence>
<dbReference type="AlphaFoldDB" id="A0A392LZ64"/>